<dbReference type="InterPro" id="IPR043129">
    <property type="entry name" value="ATPase_NBD"/>
</dbReference>
<reference evidence="7 8" key="1">
    <citation type="submission" date="2018-10" db="EMBL/GenBank/DDBJ databases">
        <authorList>
            <person name="Grouzdev D.S."/>
            <person name="Krutkina M.S."/>
            <person name="Tourova T.P."/>
            <person name="Nazina T.N."/>
        </authorList>
    </citation>
    <scope>NUCLEOTIDE SEQUENCE [LARGE SCALE GENOMIC DNA]</scope>
    <source>
        <strain evidence="7 8">435</strain>
    </source>
</reference>
<organism evidence="7 8">
    <name type="scientific">Desulfofundulus salinus</name>
    <dbReference type="NCBI Taxonomy" id="2419843"/>
    <lineage>
        <taxon>Bacteria</taxon>
        <taxon>Bacillati</taxon>
        <taxon>Bacillota</taxon>
        <taxon>Clostridia</taxon>
        <taxon>Eubacteriales</taxon>
        <taxon>Peptococcaceae</taxon>
        <taxon>Desulfofundulus</taxon>
    </lineage>
</organism>
<sequence>MLGLNNDIGIDLGTANVLVYVKGKGIVLREPSVVAINKENAQVIAVGSEARRMLGRTPGNIVAMRPLRDGVIADYDVTEKMLRYFISRAGGKKVLFRPRVMVCIPSGVTSVEERAVRQAAIQAGARQAYVIEEPLAAALGAGLDISEPTGTMVVDIGGGTTDVAVLSLGGVVCSRSLRVGGDRFDEAIVRYVRRVFNLAIGERSGEEIKINIGSADPGNAPRREMEVRGRDLVSGLPRAVVITTHQVHEAISESLEAVVGAVKEVLEHTPPELAADIVDKGIVLTGGGALLHGIDTLLSRETGVPVHIAEDPLSCVALGTGRALSMLNVLSANSQRKKRLLNLKKIG</sequence>
<dbReference type="EMBL" id="RBWE01000001">
    <property type="protein sequence ID" value="RKO65640.1"/>
    <property type="molecule type" value="Genomic_DNA"/>
</dbReference>
<keyword evidence="3 6" id="KW-0067">ATP-binding</keyword>
<evidence type="ECO:0000256" key="6">
    <source>
        <dbReference type="HAMAP-Rule" id="MF_02207"/>
    </source>
</evidence>
<dbReference type="NCBIfam" id="NF010539">
    <property type="entry name" value="PRK13927.1"/>
    <property type="match status" value="1"/>
</dbReference>
<evidence type="ECO:0000313" key="7">
    <source>
        <dbReference type="EMBL" id="RKO65640.1"/>
    </source>
</evidence>
<keyword evidence="1 6" id="KW-0963">Cytoplasm</keyword>
<keyword evidence="4 6" id="KW-0133">Cell shape</keyword>
<comment type="similarity">
    <text evidence="5 6">Belongs to the FtsA/MreB family.</text>
</comment>
<evidence type="ECO:0000256" key="2">
    <source>
        <dbReference type="ARBA" id="ARBA00022741"/>
    </source>
</evidence>
<dbReference type="GO" id="GO:0008360">
    <property type="term" value="P:regulation of cell shape"/>
    <property type="evidence" value="ECO:0007669"/>
    <property type="project" value="UniProtKB-UniRule"/>
</dbReference>
<dbReference type="SUPFAM" id="SSF53067">
    <property type="entry name" value="Actin-like ATPase domain"/>
    <property type="match status" value="2"/>
</dbReference>
<dbReference type="InterPro" id="IPR004753">
    <property type="entry name" value="MreB"/>
</dbReference>
<dbReference type="PRINTS" id="PR01652">
    <property type="entry name" value="SHAPEPROTEIN"/>
</dbReference>
<dbReference type="Gene3D" id="3.30.420.40">
    <property type="match status" value="3"/>
</dbReference>
<accession>A0A494WYE1</accession>
<comment type="subcellular location">
    <subcellularLocation>
        <location evidence="6">Cytoplasm</location>
    </subcellularLocation>
    <text evidence="6">Membrane-associated.</text>
</comment>
<feature type="binding site" evidence="6">
    <location>
        <begin position="158"/>
        <end position="160"/>
    </location>
    <ligand>
        <name>ATP</name>
        <dbReference type="ChEBI" id="CHEBI:30616"/>
    </ligand>
</feature>
<keyword evidence="8" id="KW-1185">Reference proteome</keyword>
<keyword evidence="2 6" id="KW-0547">Nucleotide-binding</keyword>
<dbReference type="AlphaFoldDB" id="A0A494WYE1"/>
<proteinExistence type="inferred from homology"/>
<dbReference type="PANTHER" id="PTHR42749">
    <property type="entry name" value="CELL SHAPE-DETERMINING PROTEIN MREB"/>
    <property type="match status" value="1"/>
</dbReference>
<dbReference type="NCBIfam" id="TIGR00904">
    <property type="entry name" value="mreB"/>
    <property type="match status" value="1"/>
</dbReference>
<dbReference type="Proteomes" id="UP000271256">
    <property type="component" value="Unassembled WGS sequence"/>
</dbReference>
<feature type="binding site" evidence="6">
    <location>
        <begin position="206"/>
        <end position="209"/>
    </location>
    <ligand>
        <name>ATP</name>
        <dbReference type="ChEBI" id="CHEBI:30616"/>
    </ligand>
</feature>
<name>A0A494WYE1_9FIRM</name>
<dbReference type="OrthoDB" id="9768127at2"/>
<dbReference type="GO" id="GO:0000902">
    <property type="term" value="P:cell morphogenesis"/>
    <property type="evidence" value="ECO:0007669"/>
    <property type="project" value="InterPro"/>
</dbReference>
<comment type="subunit">
    <text evidence="6">Forms polymers.</text>
</comment>
<comment type="caution">
    <text evidence="7">The sequence shown here is derived from an EMBL/GenBank/DDBJ whole genome shotgun (WGS) entry which is preliminary data.</text>
</comment>
<dbReference type="InterPro" id="IPR056546">
    <property type="entry name" value="MreB_MamK-like"/>
</dbReference>
<evidence type="ECO:0000256" key="5">
    <source>
        <dbReference type="ARBA" id="ARBA00023458"/>
    </source>
</evidence>
<dbReference type="RefSeq" id="WP_121450114.1">
    <property type="nucleotide sequence ID" value="NZ_RBWE01000001.1"/>
</dbReference>
<dbReference type="HAMAP" id="MF_02207">
    <property type="entry name" value="MreB"/>
    <property type="match status" value="1"/>
</dbReference>
<evidence type="ECO:0000256" key="4">
    <source>
        <dbReference type="ARBA" id="ARBA00022960"/>
    </source>
</evidence>
<dbReference type="CDD" id="cd10225">
    <property type="entry name" value="ASKHA_NBD_MreB-like"/>
    <property type="match status" value="1"/>
</dbReference>
<feature type="binding site" evidence="6">
    <location>
        <begin position="14"/>
        <end position="16"/>
    </location>
    <ligand>
        <name>ATP</name>
        <dbReference type="ChEBI" id="CHEBI:30616"/>
    </ligand>
</feature>
<evidence type="ECO:0000256" key="3">
    <source>
        <dbReference type="ARBA" id="ARBA00022840"/>
    </source>
</evidence>
<evidence type="ECO:0000256" key="1">
    <source>
        <dbReference type="ARBA" id="ARBA00022490"/>
    </source>
</evidence>
<comment type="function">
    <text evidence="6">Forms membrane-associated dynamic filaments that are essential for cell shape determination. Acts by regulating cell wall synthesis and cell elongation, and thus cell shape. A feedback loop between cell geometry and MreB localization may maintain elongated cell shape by targeting cell wall growth to regions of negative cell wall curvature.</text>
</comment>
<dbReference type="PANTHER" id="PTHR42749:SF1">
    <property type="entry name" value="CELL SHAPE-DETERMINING PROTEIN MREB"/>
    <property type="match status" value="1"/>
</dbReference>
<dbReference type="GO" id="GO:0005524">
    <property type="term" value="F:ATP binding"/>
    <property type="evidence" value="ECO:0007669"/>
    <property type="project" value="UniProtKB-KW"/>
</dbReference>
<dbReference type="GO" id="GO:0005737">
    <property type="term" value="C:cytoplasm"/>
    <property type="evidence" value="ECO:0007669"/>
    <property type="project" value="UniProtKB-SubCell"/>
</dbReference>
<feature type="binding site" evidence="6">
    <location>
        <begin position="287"/>
        <end position="290"/>
    </location>
    <ligand>
        <name>ATP</name>
        <dbReference type="ChEBI" id="CHEBI:30616"/>
    </ligand>
</feature>
<gene>
    <name evidence="6" type="primary">mreB</name>
    <name evidence="7" type="ORF">D7024_00760</name>
</gene>
<dbReference type="Pfam" id="PF06723">
    <property type="entry name" value="MreB_Mbl"/>
    <property type="match status" value="1"/>
</dbReference>
<evidence type="ECO:0000313" key="8">
    <source>
        <dbReference type="Proteomes" id="UP000271256"/>
    </source>
</evidence>
<protein>
    <recommendedName>
        <fullName evidence="6">Cell shape-determining protein MreB</fullName>
    </recommendedName>
</protein>